<dbReference type="EMBL" id="HBUF01348165">
    <property type="protein sequence ID" value="CAG6711396.1"/>
    <property type="molecule type" value="Transcribed_RNA"/>
</dbReference>
<proteinExistence type="predicted"/>
<sequence>MFCCIVPGLLTTIFCWLDISTQPRHRPPIASFRRDACTFIIESVSSSSFGISFVFSCFFGFFLSVIESVSSSSSSSTPHLTVQNIVISYYSYANQMYLTSYIRSGI</sequence>
<name>A0A8D8XYB6_9HEMI</name>
<dbReference type="AlphaFoldDB" id="A0A8D8XYB6"/>
<reference evidence="1" key="1">
    <citation type="submission" date="2021-05" db="EMBL/GenBank/DDBJ databases">
        <authorList>
            <person name="Alioto T."/>
            <person name="Alioto T."/>
            <person name="Gomez Garrido J."/>
        </authorList>
    </citation>
    <scope>NUCLEOTIDE SEQUENCE</scope>
</reference>
<dbReference type="EMBL" id="HBUF01348164">
    <property type="protein sequence ID" value="CAG6711395.1"/>
    <property type="molecule type" value="Transcribed_RNA"/>
</dbReference>
<organism evidence="1">
    <name type="scientific">Cacopsylla melanoneura</name>
    <dbReference type="NCBI Taxonomy" id="428564"/>
    <lineage>
        <taxon>Eukaryota</taxon>
        <taxon>Metazoa</taxon>
        <taxon>Ecdysozoa</taxon>
        <taxon>Arthropoda</taxon>
        <taxon>Hexapoda</taxon>
        <taxon>Insecta</taxon>
        <taxon>Pterygota</taxon>
        <taxon>Neoptera</taxon>
        <taxon>Paraneoptera</taxon>
        <taxon>Hemiptera</taxon>
        <taxon>Sternorrhyncha</taxon>
        <taxon>Psylloidea</taxon>
        <taxon>Psyllidae</taxon>
        <taxon>Psyllinae</taxon>
        <taxon>Cacopsylla</taxon>
    </lineage>
</organism>
<accession>A0A8D8XYB6</accession>
<protein>
    <submittedName>
        <fullName evidence="1">Uncharacterized protein</fullName>
    </submittedName>
</protein>
<evidence type="ECO:0000313" key="1">
    <source>
        <dbReference type="EMBL" id="CAG6711395.1"/>
    </source>
</evidence>